<accession>A0AAV8SB93</accession>
<name>A0AAV8SB93_9ROSI</name>
<evidence type="ECO:0000313" key="3">
    <source>
        <dbReference type="EMBL" id="KAJ8749481.1"/>
    </source>
</evidence>
<keyword evidence="1" id="KW-1133">Transmembrane helix</keyword>
<dbReference type="Pfam" id="PF01693">
    <property type="entry name" value="Cauli_VI"/>
    <property type="match status" value="1"/>
</dbReference>
<evidence type="ECO:0000259" key="2">
    <source>
        <dbReference type="Pfam" id="PF01693"/>
    </source>
</evidence>
<feature type="transmembrane region" description="Helical" evidence="1">
    <location>
        <begin position="81"/>
        <end position="98"/>
    </location>
</feature>
<protein>
    <recommendedName>
        <fullName evidence="2">Ribonuclease H1 N-terminal domain-containing protein</fullName>
    </recommendedName>
</protein>
<organism evidence="3 4">
    <name type="scientific">Erythroxylum novogranatense</name>
    <dbReference type="NCBI Taxonomy" id="1862640"/>
    <lineage>
        <taxon>Eukaryota</taxon>
        <taxon>Viridiplantae</taxon>
        <taxon>Streptophyta</taxon>
        <taxon>Embryophyta</taxon>
        <taxon>Tracheophyta</taxon>
        <taxon>Spermatophyta</taxon>
        <taxon>Magnoliopsida</taxon>
        <taxon>eudicotyledons</taxon>
        <taxon>Gunneridae</taxon>
        <taxon>Pentapetalae</taxon>
        <taxon>rosids</taxon>
        <taxon>fabids</taxon>
        <taxon>Malpighiales</taxon>
        <taxon>Erythroxylaceae</taxon>
        <taxon>Erythroxylum</taxon>
    </lineage>
</organism>
<dbReference type="InterPro" id="IPR037056">
    <property type="entry name" value="RNase_H1_N_sf"/>
</dbReference>
<sequence length="248" mass="27704">MATSTSSSCLKPPVWRSYVKDRRCIFPILNFRPQSRKHFCTSYKLVQFSARKNHGASPCLGSLVDIDGASASDWVSISDQLLLMTSILLTFMAGVVPIRNSNFISRKNALADDLVLESSESFGRYLNMARYSFYVVFAGRQVGIFTNWEDVKLVTEGFPNVRFRGYRTVEEAQSAFVMNQSRPARCIADIAPTFNEPSSILIPSTIPTNEQASQVRTVQANMAWAHVFLLIAIGIIVGMVLNQIISKF</sequence>
<gene>
    <name evidence="3" type="ORF">K2173_025676</name>
</gene>
<dbReference type="Gene3D" id="3.40.970.10">
    <property type="entry name" value="Ribonuclease H1, N-terminal domain"/>
    <property type="match status" value="1"/>
</dbReference>
<dbReference type="PANTHER" id="PTHR36807:SF2">
    <property type="entry name" value="PHOSPHOGLYCOLATE PHOSPHATASE"/>
    <property type="match status" value="1"/>
</dbReference>
<evidence type="ECO:0000313" key="4">
    <source>
        <dbReference type="Proteomes" id="UP001159364"/>
    </source>
</evidence>
<keyword evidence="1" id="KW-0472">Membrane</keyword>
<dbReference type="AlphaFoldDB" id="A0AAV8SB93"/>
<feature type="domain" description="Ribonuclease H1 N-terminal" evidence="2">
    <location>
        <begin position="133"/>
        <end position="174"/>
    </location>
</feature>
<dbReference type="Proteomes" id="UP001159364">
    <property type="component" value="Linkage Group LG12"/>
</dbReference>
<comment type="caution">
    <text evidence="3">The sequence shown here is derived from an EMBL/GenBank/DDBJ whole genome shotgun (WGS) entry which is preliminary data.</text>
</comment>
<dbReference type="PANTHER" id="PTHR36807">
    <property type="entry name" value="PHOSPHOGLYCOLATE PHOSPHATASE"/>
    <property type="match status" value="1"/>
</dbReference>
<feature type="transmembrane region" description="Helical" evidence="1">
    <location>
        <begin position="223"/>
        <end position="245"/>
    </location>
</feature>
<keyword evidence="4" id="KW-1185">Reference proteome</keyword>
<dbReference type="InterPro" id="IPR009027">
    <property type="entry name" value="Ribosomal_bL9/RNase_H1_N"/>
</dbReference>
<evidence type="ECO:0000256" key="1">
    <source>
        <dbReference type="SAM" id="Phobius"/>
    </source>
</evidence>
<reference evidence="3 4" key="1">
    <citation type="submission" date="2021-09" db="EMBL/GenBank/DDBJ databases">
        <title>Genomic insights and catalytic innovation underlie evolution of tropane alkaloids biosynthesis.</title>
        <authorList>
            <person name="Wang Y.-J."/>
            <person name="Tian T."/>
            <person name="Huang J.-P."/>
            <person name="Huang S.-X."/>
        </authorList>
    </citation>
    <scope>NUCLEOTIDE SEQUENCE [LARGE SCALE GENOMIC DNA]</scope>
    <source>
        <strain evidence="3">KIB-2018</strain>
        <tissue evidence="3">Leaf</tissue>
    </source>
</reference>
<dbReference type="SUPFAM" id="SSF55658">
    <property type="entry name" value="L9 N-domain-like"/>
    <property type="match status" value="1"/>
</dbReference>
<proteinExistence type="predicted"/>
<dbReference type="EMBL" id="JAIWQS010000012">
    <property type="protein sequence ID" value="KAJ8749481.1"/>
    <property type="molecule type" value="Genomic_DNA"/>
</dbReference>
<dbReference type="InterPro" id="IPR011320">
    <property type="entry name" value="RNase_H1_N"/>
</dbReference>
<keyword evidence="1" id="KW-0812">Transmembrane</keyword>